<name>A0A0B7C0Z9_9EUPU</name>
<protein>
    <submittedName>
        <fullName evidence="1">Uncharacterized protein</fullName>
    </submittedName>
</protein>
<proteinExistence type="predicted"/>
<reference evidence="1" key="1">
    <citation type="submission" date="2014-12" db="EMBL/GenBank/DDBJ databases">
        <title>Insight into the proteome of Arion vulgaris.</title>
        <authorList>
            <person name="Aradska J."/>
            <person name="Bulat T."/>
            <person name="Smidak R."/>
            <person name="Sarate P."/>
            <person name="Gangsoo J."/>
            <person name="Sialana F."/>
            <person name="Bilban M."/>
            <person name="Lubec G."/>
        </authorList>
    </citation>
    <scope>NUCLEOTIDE SEQUENCE</scope>
    <source>
        <tissue evidence="1">Skin</tissue>
    </source>
</reference>
<dbReference type="AlphaFoldDB" id="A0A0B7C0Z9"/>
<evidence type="ECO:0000313" key="1">
    <source>
        <dbReference type="EMBL" id="CEK99139.1"/>
    </source>
</evidence>
<gene>
    <name evidence="1" type="primary">ORF220494</name>
</gene>
<organism evidence="1">
    <name type="scientific">Arion vulgaris</name>
    <dbReference type="NCBI Taxonomy" id="1028688"/>
    <lineage>
        <taxon>Eukaryota</taxon>
        <taxon>Metazoa</taxon>
        <taxon>Spiralia</taxon>
        <taxon>Lophotrochozoa</taxon>
        <taxon>Mollusca</taxon>
        <taxon>Gastropoda</taxon>
        <taxon>Heterobranchia</taxon>
        <taxon>Euthyneura</taxon>
        <taxon>Panpulmonata</taxon>
        <taxon>Eupulmonata</taxon>
        <taxon>Stylommatophora</taxon>
        <taxon>Helicina</taxon>
        <taxon>Arionoidea</taxon>
        <taxon>Arionidae</taxon>
        <taxon>Arion</taxon>
    </lineage>
</organism>
<feature type="non-terminal residue" evidence="1">
    <location>
        <position position="72"/>
    </location>
</feature>
<feature type="non-terminal residue" evidence="1">
    <location>
        <position position="1"/>
    </location>
</feature>
<accession>A0A0B7C0Z9</accession>
<sequence>PLGEDQNIFLGHRQTHYSHSLSAIYKKNLLPDQHPRTTSPSLSSLVWLTQPLFPTPSFSCLDPAVAMNFEFD</sequence>
<dbReference type="EMBL" id="HACG01052268">
    <property type="protein sequence ID" value="CEK99139.1"/>
    <property type="molecule type" value="Transcribed_RNA"/>
</dbReference>